<accession>M5SLC8</accession>
<proteinExistence type="predicted"/>
<dbReference type="AlphaFoldDB" id="M5SLC8"/>
<protein>
    <submittedName>
        <fullName evidence="1">Uncharacterized protein</fullName>
    </submittedName>
</protein>
<name>M5SLC8_9BACT</name>
<evidence type="ECO:0000313" key="1">
    <source>
        <dbReference type="EMBL" id="EMI27034.1"/>
    </source>
</evidence>
<gene>
    <name evidence="1" type="ORF">RESH_02338</name>
</gene>
<sequence length="52" mass="5664">MLSRSGIARRSSDWLRNIVCTTGLAHCLVKVANLNSLASDAVRCSPRNQSAY</sequence>
<evidence type="ECO:0000313" key="2">
    <source>
        <dbReference type="Proteomes" id="UP000011996"/>
    </source>
</evidence>
<dbReference type="Proteomes" id="UP000011996">
    <property type="component" value="Unassembled WGS sequence"/>
</dbReference>
<dbReference type="EMBL" id="ANOF01000073">
    <property type="protein sequence ID" value="EMI27034.1"/>
    <property type="molecule type" value="Genomic_DNA"/>
</dbReference>
<reference evidence="1 2" key="1">
    <citation type="journal article" date="2013" name="Mar. Genomics">
        <title>Expression of sulfatases in Rhodopirellula baltica and the diversity of sulfatases in the genus Rhodopirellula.</title>
        <authorList>
            <person name="Wegner C.E."/>
            <person name="Richter-Heitmann T."/>
            <person name="Klindworth A."/>
            <person name="Klockow C."/>
            <person name="Richter M."/>
            <person name="Achstetter T."/>
            <person name="Glockner F.O."/>
            <person name="Harder J."/>
        </authorList>
    </citation>
    <scope>NUCLEOTIDE SEQUENCE [LARGE SCALE GENOMIC DNA]</scope>
    <source>
        <strain evidence="1 2">SH398</strain>
    </source>
</reference>
<organism evidence="1 2">
    <name type="scientific">Rhodopirellula europaea SH398</name>
    <dbReference type="NCBI Taxonomy" id="1263868"/>
    <lineage>
        <taxon>Bacteria</taxon>
        <taxon>Pseudomonadati</taxon>
        <taxon>Planctomycetota</taxon>
        <taxon>Planctomycetia</taxon>
        <taxon>Pirellulales</taxon>
        <taxon>Pirellulaceae</taxon>
        <taxon>Rhodopirellula</taxon>
    </lineage>
</organism>
<comment type="caution">
    <text evidence="1">The sequence shown here is derived from an EMBL/GenBank/DDBJ whole genome shotgun (WGS) entry which is preliminary data.</text>
</comment>